<reference evidence="2" key="1">
    <citation type="submission" date="2022-11" db="UniProtKB">
        <authorList>
            <consortium name="WormBaseParasite"/>
        </authorList>
    </citation>
    <scope>IDENTIFICATION</scope>
</reference>
<dbReference type="WBParaSite" id="PEQ_0000341601-mRNA-1">
    <property type="protein sequence ID" value="PEQ_0000341601-mRNA-1"/>
    <property type="gene ID" value="PEQ_0000341601"/>
</dbReference>
<organism evidence="1 2">
    <name type="scientific">Parascaris equorum</name>
    <name type="common">Equine roundworm</name>
    <dbReference type="NCBI Taxonomy" id="6256"/>
    <lineage>
        <taxon>Eukaryota</taxon>
        <taxon>Metazoa</taxon>
        <taxon>Ecdysozoa</taxon>
        <taxon>Nematoda</taxon>
        <taxon>Chromadorea</taxon>
        <taxon>Rhabditida</taxon>
        <taxon>Spirurina</taxon>
        <taxon>Ascaridomorpha</taxon>
        <taxon>Ascaridoidea</taxon>
        <taxon>Ascarididae</taxon>
        <taxon>Parascaris</taxon>
    </lineage>
</organism>
<sequence>MKLDVCCIVQSYKQIMLTGGHNTDENVACCA</sequence>
<evidence type="ECO:0000313" key="1">
    <source>
        <dbReference type="Proteomes" id="UP000887564"/>
    </source>
</evidence>
<accession>A0A914RAW2</accession>
<dbReference type="AlphaFoldDB" id="A0A914RAW2"/>
<dbReference type="Proteomes" id="UP000887564">
    <property type="component" value="Unplaced"/>
</dbReference>
<protein>
    <submittedName>
        <fullName evidence="2">Uncharacterized protein</fullName>
    </submittedName>
</protein>
<name>A0A914RAW2_PAREQ</name>
<evidence type="ECO:0000313" key="2">
    <source>
        <dbReference type="WBParaSite" id="PEQ_0000341601-mRNA-1"/>
    </source>
</evidence>
<proteinExistence type="predicted"/>
<keyword evidence="1" id="KW-1185">Reference proteome</keyword>